<dbReference type="SMART" id="SM00065">
    <property type="entry name" value="GAF"/>
    <property type="match status" value="2"/>
</dbReference>
<feature type="coiled-coil region" evidence="16">
    <location>
        <begin position="340"/>
        <end position="367"/>
    </location>
</feature>
<dbReference type="InterPro" id="IPR029016">
    <property type="entry name" value="GAF-like_dom_sf"/>
</dbReference>
<evidence type="ECO:0000256" key="9">
    <source>
        <dbReference type="ARBA" id="ARBA00022723"/>
    </source>
</evidence>
<feature type="domain" description="Histidine kinase" evidence="17">
    <location>
        <begin position="360"/>
        <end position="554"/>
    </location>
</feature>
<comment type="catalytic activity">
    <reaction evidence="1">
        <text>ATP + protein L-histidine = ADP + protein N-phospho-L-histidine.</text>
        <dbReference type="EC" id="2.7.13.3"/>
    </reaction>
</comment>
<evidence type="ECO:0000256" key="6">
    <source>
        <dbReference type="ARBA" id="ARBA00022485"/>
    </source>
</evidence>
<evidence type="ECO:0000256" key="12">
    <source>
        <dbReference type="ARBA" id="ARBA00023012"/>
    </source>
</evidence>
<evidence type="ECO:0000256" key="10">
    <source>
        <dbReference type="ARBA" id="ARBA00022777"/>
    </source>
</evidence>
<dbReference type="PROSITE" id="PS50109">
    <property type="entry name" value="HIS_KIN"/>
    <property type="match status" value="1"/>
</dbReference>
<evidence type="ECO:0000259" key="17">
    <source>
        <dbReference type="PROSITE" id="PS50109"/>
    </source>
</evidence>
<evidence type="ECO:0000256" key="13">
    <source>
        <dbReference type="ARBA" id="ARBA00023014"/>
    </source>
</evidence>
<dbReference type="Pfam" id="PF02518">
    <property type="entry name" value="HATPase_c"/>
    <property type="match status" value="1"/>
</dbReference>
<evidence type="ECO:0000256" key="4">
    <source>
        <dbReference type="ARBA" id="ARBA00012438"/>
    </source>
</evidence>
<evidence type="ECO:0000313" key="18">
    <source>
        <dbReference type="EMBL" id="MDW5595752.1"/>
    </source>
</evidence>
<dbReference type="Gene3D" id="3.30.450.40">
    <property type="match status" value="2"/>
</dbReference>
<keyword evidence="7" id="KW-0963">Cytoplasm</keyword>
<evidence type="ECO:0000256" key="11">
    <source>
        <dbReference type="ARBA" id="ARBA00023004"/>
    </source>
</evidence>
<evidence type="ECO:0000256" key="2">
    <source>
        <dbReference type="ARBA" id="ARBA00001966"/>
    </source>
</evidence>
<evidence type="ECO:0000313" key="19">
    <source>
        <dbReference type="Proteomes" id="UP001284601"/>
    </source>
</evidence>
<keyword evidence="12" id="KW-0902">Two-component regulatory system</keyword>
<evidence type="ECO:0000256" key="8">
    <source>
        <dbReference type="ARBA" id="ARBA00022679"/>
    </source>
</evidence>
<dbReference type="RefSeq" id="WP_318598090.1">
    <property type="nucleotide sequence ID" value="NZ_JAWSTH010000039.1"/>
</dbReference>
<keyword evidence="6" id="KW-0004">4Fe-4S</keyword>
<dbReference type="InterPro" id="IPR005467">
    <property type="entry name" value="His_kinase_dom"/>
</dbReference>
<dbReference type="SMART" id="SM00387">
    <property type="entry name" value="HATPase_c"/>
    <property type="match status" value="1"/>
</dbReference>
<dbReference type="Pfam" id="PF13185">
    <property type="entry name" value="GAF_2"/>
    <property type="match status" value="2"/>
</dbReference>
<dbReference type="InterPro" id="IPR003018">
    <property type="entry name" value="GAF"/>
</dbReference>
<gene>
    <name evidence="18" type="ORF">R7226_15485</name>
</gene>
<dbReference type="PANTHER" id="PTHR24421:SF61">
    <property type="entry name" value="OXYGEN SENSOR HISTIDINE KINASE NREB"/>
    <property type="match status" value="1"/>
</dbReference>
<proteinExistence type="predicted"/>
<protein>
    <recommendedName>
        <fullName evidence="5">Oxygen sensor histidine kinase NreB</fullName>
        <ecNumber evidence="4">2.7.13.3</ecNumber>
    </recommendedName>
    <alternativeName>
        <fullName evidence="15">Nitrogen regulation protein B</fullName>
    </alternativeName>
</protein>
<keyword evidence="13" id="KW-0411">Iron-sulfur</keyword>
<dbReference type="Pfam" id="PF07730">
    <property type="entry name" value="HisKA_3"/>
    <property type="match status" value="1"/>
</dbReference>
<dbReference type="EC" id="2.7.13.3" evidence="4"/>
<dbReference type="Gene3D" id="1.20.5.1930">
    <property type="match status" value="1"/>
</dbReference>
<comment type="caution">
    <text evidence="18">The sequence shown here is derived from an EMBL/GenBank/DDBJ whole genome shotgun (WGS) entry which is preliminary data.</text>
</comment>
<dbReference type="PRINTS" id="PR00344">
    <property type="entry name" value="BCTRLSENSOR"/>
</dbReference>
<accession>A0ABU4HR45</accession>
<evidence type="ECO:0000256" key="14">
    <source>
        <dbReference type="ARBA" id="ARBA00024827"/>
    </source>
</evidence>
<dbReference type="InterPro" id="IPR036890">
    <property type="entry name" value="HATPase_C_sf"/>
</dbReference>
<dbReference type="InterPro" id="IPR011712">
    <property type="entry name" value="Sig_transdc_His_kin_sub3_dim/P"/>
</dbReference>
<keyword evidence="11" id="KW-0408">Iron</keyword>
<name>A0ABU4HR45_9ACTN</name>
<reference evidence="19" key="1">
    <citation type="submission" date="2023-07" db="EMBL/GenBank/DDBJ databases">
        <title>Conexibacter stalactiti sp. nov., isolated from stalactites in a lava cave and emended description of the genus Conexibacter.</title>
        <authorList>
            <person name="Lee S.D."/>
        </authorList>
    </citation>
    <scope>NUCLEOTIDE SEQUENCE [LARGE SCALE GENOMIC DNA]</scope>
    <source>
        <strain evidence="19">KCTC 39840</strain>
    </source>
</reference>
<dbReference type="PANTHER" id="PTHR24421">
    <property type="entry name" value="NITRATE/NITRITE SENSOR PROTEIN NARX-RELATED"/>
    <property type="match status" value="1"/>
</dbReference>
<dbReference type="Gene3D" id="3.30.565.10">
    <property type="entry name" value="Histidine kinase-like ATPase, C-terminal domain"/>
    <property type="match status" value="1"/>
</dbReference>
<dbReference type="SUPFAM" id="SSF55874">
    <property type="entry name" value="ATPase domain of HSP90 chaperone/DNA topoisomerase II/histidine kinase"/>
    <property type="match status" value="1"/>
</dbReference>
<dbReference type="SUPFAM" id="SSF55781">
    <property type="entry name" value="GAF domain-like"/>
    <property type="match status" value="2"/>
</dbReference>
<evidence type="ECO:0000256" key="16">
    <source>
        <dbReference type="SAM" id="Coils"/>
    </source>
</evidence>
<dbReference type="InterPro" id="IPR050482">
    <property type="entry name" value="Sensor_HK_TwoCompSys"/>
</dbReference>
<reference evidence="18 19" key="2">
    <citation type="submission" date="2023-10" db="EMBL/GenBank/DDBJ databases">
        <authorList>
            <person name="Han X.F."/>
        </authorList>
    </citation>
    <scope>NUCLEOTIDE SEQUENCE [LARGE SCALE GENOMIC DNA]</scope>
    <source>
        <strain evidence="18 19">KCTC 39840</strain>
    </source>
</reference>
<keyword evidence="16" id="KW-0175">Coiled coil</keyword>
<evidence type="ECO:0000256" key="15">
    <source>
        <dbReference type="ARBA" id="ARBA00030800"/>
    </source>
</evidence>
<comment type="subcellular location">
    <subcellularLocation>
        <location evidence="3">Cytoplasm</location>
    </subcellularLocation>
</comment>
<dbReference type="InterPro" id="IPR003594">
    <property type="entry name" value="HATPase_dom"/>
</dbReference>
<sequence>MLDEKRLRRILEVGRSVVSELELETLLRRVLEEARALTGARYAALGILDEQRRELERFLTVGIDPAAHAAIGDLPRGRGVLGVLISDPRPLRLDDVGEHVRSYGFPDAHPRMRTFLGVPVIVRGKAYGNLYLTEKEDGEPFDADDEEAIVLLAGWASVAIANARSYDGELRRRHELEQAVRALEATTAIARAVGGETDLERVLELIAKRARALVEARGVLILLREGPELHVTALAGEVGDGLLGVRVPVEGSVSGTVMRERRVERLTDVRAELRFALAEQVDASTGLFVPLVFRGRPLGVLCAFDRGGDGAAFTHEDELLLESFAASAATAVATAQTVASEGLRRSIEASERERQRWARELHDETLQELAGLKVLLAGARRARELPVVQATIETALEQIDTEIAGLRRLITDLRPAALDVFGTQSALEALAERIAATSGLDVALDVDLAHESGRAEARPAAAVEDTLYRLVQEALTNVVKHADASRVEVTLREADGTIDVTVADDGCGFDPAAGSDGFGLLGMRERVTLAGGRLAVESSAGAGTTVRASLPARRD</sequence>
<dbReference type="GO" id="GO:0016301">
    <property type="term" value="F:kinase activity"/>
    <property type="evidence" value="ECO:0007669"/>
    <property type="project" value="UniProtKB-KW"/>
</dbReference>
<keyword evidence="9" id="KW-0479">Metal-binding</keyword>
<keyword evidence="8" id="KW-0808">Transferase</keyword>
<evidence type="ECO:0000256" key="1">
    <source>
        <dbReference type="ARBA" id="ARBA00000085"/>
    </source>
</evidence>
<dbReference type="EMBL" id="JAWSTH010000039">
    <property type="protein sequence ID" value="MDW5595752.1"/>
    <property type="molecule type" value="Genomic_DNA"/>
</dbReference>
<comment type="cofactor">
    <cofactor evidence="2">
        <name>[4Fe-4S] cluster</name>
        <dbReference type="ChEBI" id="CHEBI:49883"/>
    </cofactor>
</comment>
<keyword evidence="19" id="KW-1185">Reference proteome</keyword>
<dbReference type="CDD" id="cd16917">
    <property type="entry name" value="HATPase_UhpB-NarQ-NarX-like"/>
    <property type="match status" value="1"/>
</dbReference>
<organism evidence="18 19">
    <name type="scientific">Conexibacter stalactiti</name>
    <dbReference type="NCBI Taxonomy" id="1940611"/>
    <lineage>
        <taxon>Bacteria</taxon>
        <taxon>Bacillati</taxon>
        <taxon>Actinomycetota</taxon>
        <taxon>Thermoleophilia</taxon>
        <taxon>Solirubrobacterales</taxon>
        <taxon>Conexibacteraceae</taxon>
        <taxon>Conexibacter</taxon>
    </lineage>
</organism>
<evidence type="ECO:0000256" key="5">
    <source>
        <dbReference type="ARBA" id="ARBA00017322"/>
    </source>
</evidence>
<evidence type="ECO:0000256" key="3">
    <source>
        <dbReference type="ARBA" id="ARBA00004496"/>
    </source>
</evidence>
<dbReference type="Proteomes" id="UP001284601">
    <property type="component" value="Unassembled WGS sequence"/>
</dbReference>
<dbReference type="InterPro" id="IPR004358">
    <property type="entry name" value="Sig_transdc_His_kin-like_C"/>
</dbReference>
<evidence type="ECO:0000256" key="7">
    <source>
        <dbReference type="ARBA" id="ARBA00022490"/>
    </source>
</evidence>
<keyword evidence="10 18" id="KW-0418">Kinase</keyword>
<comment type="function">
    <text evidence="14">Member of the two-component regulatory system NreB/NreC involved in the control of dissimilatory nitrate/nitrite reduction in response to oxygen. NreB functions as a direct oxygen sensor histidine kinase which is autophosphorylated, in the absence of oxygen, probably at the conserved histidine residue, and transfers its phosphate group probably to a conserved aspartate residue of NreC. NreB/NreC activates the expression of the nitrate (narGHJI) and nitrite (nir) reductase operons, as well as the putative nitrate transporter gene narT.</text>
</comment>